<dbReference type="AlphaFoldDB" id="A0AAV4M8X8"/>
<sequence>MKEEKIVGKIDDLSEDKDNARNDKDIESKYVFYVEWDSNENSDLNTKNFPDATFCFPLSPFRHQRPYKDTVRNDGDYIDVEVINNEMLGDTEEKATSKYKEFIRS</sequence>
<proteinExistence type="predicted"/>
<gene>
    <name evidence="2" type="ORF">CEXT_639751</name>
</gene>
<dbReference type="Proteomes" id="UP001054945">
    <property type="component" value="Unassembled WGS sequence"/>
</dbReference>
<evidence type="ECO:0000313" key="2">
    <source>
        <dbReference type="EMBL" id="GIX68878.1"/>
    </source>
</evidence>
<comment type="caution">
    <text evidence="2">The sequence shown here is derived from an EMBL/GenBank/DDBJ whole genome shotgun (WGS) entry which is preliminary data.</text>
</comment>
<dbReference type="EMBL" id="BPLR01019531">
    <property type="protein sequence ID" value="GIX68878.1"/>
    <property type="molecule type" value="Genomic_DNA"/>
</dbReference>
<organism evidence="2 3">
    <name type="scientific">Caerostris extrusa</name>
    <name type="common">Bark spider</name>
    <name type="synonym">Caerostris bankana</name>
    <dbReference type="NCBI Taxonomy" id="172846"/>
    <lineage>
        <taxon>Eukaryota</taxon>
        <taxon>Metazoa</taxon>
        <taxon>Ecdysozoa</taxon>
        <taxon>Arthropoda</taxon>
        <taxon>Chelicerata</taxon>
        <taxon>Arachnida</taxon>
        <taxon>Araneae</taxon>
        <taxon>Araneomorphae</taxon>
        <taxon>Entelegynae</taxon>
        <taxon>Araneoidea</taxon>
        <taxon>Araneidae</taxon>
        <taxon>Caerostris</taxon>
    </lineage>
</organism>
<feature type="region of interest" description="Disordered" evidence="1">
    <location>
        <begin position="1"/>
        <end position="20"/>
    </location>
</feature>
<accession>A0AAV4M8X8</accession>
<evidence type="ECO:0000313" key="3">
    <source>
        <dbReference type="Proteomes" id="UP001054945"/>
    </source>
</evidence>
<protein>
    <submittedName>
        <fullName evidence="2">Uncharacterized protein</fullName>
    </submittedName>
</protein>
<evidence type="ECO:0000256" key="1">
    <source>
        <dbReference type="SAM" id="MobiDB-lite"/>
    </source>
</evidence>
<name>A0AAV4M8X8_CAEEX</name>
<keyword evidence="3" id="KW-1185">Reference proteome</keyword>
<reference evidence="2 3" key="1">
    <citation type="submission" date="2021-06" db="EMBL/GenBank/DDBJ databases">
        <title>Caerostris extrusa draft genome.</title>
        <authorList>
            <person name="Kono N."/>
            <person name="Arakawa K."/>
        </authorList>
    </citation>
    <scope>NUCLEOTIDE SEQUENCE [LARGE SCALE GENOMIC DNA]</scope>
</reference>